<organism evidence="8 9">
    <name type="scientific">Methylobacterium trifolii</name>
    <dbReference type="NCBI Taxonomy" id="1003092"/>
    <lineage>
        <taxon>Bacteria</taxon>
        <taxon>Pseudomonadati</taxon>
        <taxon>Pseudomonadota</taxon>
        <taxon>Alphaproteobacteria</taxon>
        <taxon>Hyphomicrobiales</taxon>
        <taxon>Methylobacteriaceae</taxon>
        <taxon>Methylobacterium</taxon>
    </lineage>
</organism>
<comment type="subcellular location">
    <subcellularLocation>
        <location evidence="1">Cell membrane</location>
        <topology evidence="1">Multi-pass membrane protein</topology>
    </subcellularLocation>
</comment>
<feature type="transmembrane region" description="Helical" evidence="7">
    <location>
        <begin position="36"/>
        <end position="60"/>
    </location>
</feature>
<dbReference type="CDD" id="cd06581">
    <property type="entry name" value="TM_PBP1_LivM_like"/>
    <property type="match status" value="1"/>
</dbReference>
<feature type="transmembrane region" description="Helical" evidence="7">
    <location>
        <begin position="80"/>
        <end position="103"/>
    </location>
</feature>
<feature type="region of interest" description="Disordered" evidence="6">
    <location>
        <begin position="314"/>
        <end position="334"/>
    </location>
</feature>
<reference evidence="8" key="1">
    <citation type="journal article" date="2021" name="Front. Microbiol.">
        <title>Comprehensive Comparative Genomics and Phenotyping of Methylobacterium Species.</title>
        <authorList>
            <person name="Alessa O."/>
            <person name="Ogura Y."/>
            <person name="Fujitani Y."/>
            <person name="Takami H."/>
            <person name="Hayashi T."/>
            <person name="Sahin N."/>
            <person name="Tani A."/>
        </authorList>
    </citation>
    <scope>NUCLEOTIDE SEQUENCE</scope>
    <source>
        <strain evidence="8">DSM 23632</strain>
    </source>
</reference>
<comment type="caution">
    <text evidence="8">The sequence shown here is derived from an EMBL/GenBank/DDBJ whole genome shotgun (WGS) entry which is preliminary data.</text>
</comment>
<feature type="transmembrane region" description="Helical" evidence="7">
    <location>
        <begin position="276"/>
        <end position="295"/>
    </location>
</feature>
<feature type="transmembrane region" description="Helical" evidence="7">
    <location>
        <begin position="157"/>
        <end position="177"/>
    </location>
</feature>
<dbReference type="PANTHER" id="PTHR30482:SF17">
    <property type="entry name" value="ABC TRANSPORTER ATP-BINDING PROTEIN"/>
    <property type="match status" value="1"/>
</dbReference>
<feature type="transmembrane region" description="Helical" evidence="7">
    <location>
        <begin position="110"/>
        <end position="130"/>
    </location>
</feature>
<sequence>MSTTLKIFLVLAAFALVVPFVPGLIYPVFVMKVMCYGLFACAFNLLLGFTGLVSFSHAAFLGSAGYVTGALMIRFGAHPLGMPAALVLGVAASLLVGLAIGGLAIRRRGIYFAMITLALSQIVYFLAVQFRWTGGEDGLQGIPRGNLFGLDLTSDTTMYYVMLALFSAGFLFVDRIVHSPFGQILQAVRDNEARATSLGYDTDRFKLLAFVLSAGVAGYAGAMKALVFQLVSLNDVSLHTSTEVVLMTLLGGVGTIFGPLVGAALVVGLQNYLATIGDLVTVVIGLIFIVCVSFFRRGFVGEFLHVRRRRAERRARAAPRPEPPPNDAPVAEPA</sequence>
<feature type="transmembrane region" description="Helical" evidence="7">
    <location>
        <begin position="6"/>
        <end position="29"/>
    </location>
</feature>
<keyword evidence="4 7" id="KW-1133">Transmembrane helix</keyword>
<dbReference type="InterPro" id="IPR043428">
    <property type="entry name" value="LivM-like"/>
</dbReference>
<keyword evidence="5 7" id="KW-0472">Membrane</keyword>
<dbReference type="Proteomes" id="UP001055057">
    <property type="component" value="Unassembled WGS sequence"/>
</dbReference>
<name>A0ABQ4TXP5_9HYPH</name>
<keyword evidence="3 7" id="KW-0812">Transmembrane</keyword>
<keyword evidence="2" id="KW-1003">Cell membrane</keyword>
<dbReference type="RefSeq" id="WP_238181001.1">
    <property type="nucleotide sequence ID" value="NZ_BPRB01000028.1"/>
</dbReference>
<dbReference type="EMBL" id="BPRB01000028">
    <property type="protein sequence ID" value="GJE58370.1"/>
    <property type="molecule type" value="Genomic_DNA"/>
</dbReference>
<reference evidence="8" key="2">
    <citation type="submission" date="2021-08" db="EMBL/GenBank/DDBJ databases">
        <authorList>
            <person name="Tani A."/>
            <person name="Ola A."/>
            <person name="Ogura Y."/>
            <person name="Katsura K."/>
            <person name="Hayashi T."/>
        </authorList>
    </citation>
    <scope>NUCLEOTIDE SEQUENCE</scope>
    <source>
        <strain evidence="8">DSM 23632</strain>
    </source>
</reference>
<evidence type="ECO:0000313" key="8">
    <source>
        <dbReference type="EMBL" id="GJE58370.1"/>
    </source>
</evidence>
<evidence type="ECO:0000256" key="5">
    <source>
        <dbReference type="ARBA" id="ARBA00023136"/>
    </source>
</evidence>
<dbReference type="Pfam" id="PF02653">
    <property type="entry name" value="BPD_transp_2"/>
    <property type="match status" value="1"/>
</dbReference>
<evidence type="ECO:0000256" key="3">
    <source>
        <dbReference type="ARBA" id="ARBA00022692"/>
    </source>
</evidence>
<gene>
    <name evidence="8" type="ORF">MPOCJGCO_0449</name>
</gene>
<evidence type="ECO:0000256" key="2">
    <source>
        <dbReference type="ARBA" id="ARBA00022475"/>
    </source>
</evidence>
<evidence type="ECO:0000313" key="9">
    <source>
        <dbReference type="Proteomes" id="UP001055057"/>
    </source>
</evidence>
<proteinExistence type="predicted"/>
<evidence type="ECO:0000256" key="4">
    <source>
        <dbReference type="ARBA" id="ARBA00022989"/>
    </source>
</evidence>
<feature type="transmembrane region" description="Helical" evidence="7">
    <location>
        <begin position="244"/>
        <end position="269"/>
    </location>
</feature>
<evidence type="ECO:0008006" key="10">
    <source>
        <dbReference type="Google" id="ProtNLM"/>
    </source>
</evidence>
<protein>
    <recommendedName>
        <fullName evidence="10">Branched-chain amino acid ABC transporter permease</fullName>
    </recommendedName>
</protein>
<feature type="transmembrane region" description="Helical" evidence="7">
    <location>
        <begin position="207"/>
        <end position="232"/>
    </location>
</feature>
<keyword evidence="9" id="KW-1185">Reference proteome</keyword>
<dbReference type="PANTHER" id="PTHR30482">
    <property type="entry name" value="HIGH-AFFINITY BRANCHED-CHAIN AMINO ACID TRANSPORT SYSTEM PERMEASE"/>
    <property type="match status" value="1"/>
</dbReference>
<accession>A0ABQ4TXP5</accession>
<evidence type="ECO:0000256" key="1">
    <source>
        <dbReference type="ARBA" id="ARBA00004651"/>
    </source>
</evidence>
<evidence type="ECO:0000256" key="6">
    <source>
        <dbReference type="SAM" id="MobiDB-lite"/>
    </source>
</evidence>
<evidence type="ECO:0000256" key="7">
    <source>
        <dbReference type="SAM" id="Phobius"/>
    </source>
</evidence>
<dbReference type="InterPro" id="IPR001851">
    <property type="entry name" value="ABC_transp_permease"/>
</dbReference>